<comment type="similarity">
    <text evidence="2 7">Belongs to the DPM3 family.</text>
</comment>
<accession>A0AAV0UI05</accession>
<dbReference type="GO" id="GO:0033185">
    <property type="term" value="C:dolichol-phosphate-mannose synthase complex"/>
    <property type="evidence" value="ECO:0007669"/>
    <property type="project" value="TreeGrafter"/>
</dbReference>
<dbReference type="PANTHER" id="PTHR16433:SF0">
    <property type="entry name" value="DOLICHOL-PHOSPHATE MANNOSYLTRANSFERASE SUBUNIT 3"/>
    <property type="match status" value="1"/>
</dbReference>
<dbReference type="AlphaFoldDB" id="A0AAV0UI05"/>
<evidence type="ECO:0000256" key="4">
    <source>
        <dbReference type="ARBA" id="ARBA00022824"/>
    </source>
</evidence>
<evidence type="ECO:0000256" key="5">
    <source>
        <dbReference type="ARBA" id="ARBA00022989"/>
    </source>
</evidence>
<gene>
    <name evidence="8" type="ORF">HBR001_LOCUS6872</name>
</gene>
<evidence type="ECO:0000256" key="3">
    <source>
        <dbReference type="ARBA" id="ARBA00022692"/>
    </source>
</evidence>
<comment type="caution">
    <text evidence="8">The sequence shown here is derived from an EMBL/GenBank/DDBJ whole genome shotgun (WGS) entry which is preliminary data.</text>
</comment>
<name>A0AAV0UI05_HYABA</name>
<evidence type="ECO:0000256" key="7">
    <source>
        <dbReference type="RuleBase" id="RU365085"/>
    </source>
</evidence>
<keyword evidence="4 7" id="KW-0256">Endoplasmic reticulum</keyword>
<comment type="subcellular location">
    <subcellularLocation>
        <location evidence="1 7">Endoplasmic reticulum membrane</location>
        <topology evidence="1 7">Multi-pass membrane protein</topology>
    </subcellularLocation>
</comment>
<keyword evidence="5 7" id="KW-1133">Transmembrane helix</keyword>
<reference evidence="8" key="1">
    <citation type="submission" date="2022-12" db="EMBL/GenBank/DDBJ databases">
        <authorList>
            <person name="Webb A."/>
        </authorList>
    </citation>
    <scope>NUCLEOTIDE SEQUENCE</scope>
    <source>
        <strain evidence="8">Hp1</strain>
    </source>
</reference>
<dbReference type="InterPro" id="IPR013174">
    <property type="entry name" value="DPM3"/>
</dbReference>
<dbReference type="Proteomes" id="UP001162031">
    <property type="component" value="Unassembled WGS sequence"/>
</dbReference>
<dbReference type="GO" id="GO:0006506">
    <property type="term" value="P:GPI anchor biosynthetic process"/>
    <property type="evidence" value="ECO:0007669"/>
    <property type="project" value="TreeGrafter"/>
</dbReference>
<evidence type="ECO:0000256" key="2">
    <source>
        <dbReference type="ARBA" id="ARBA00010430"/>
    </source>
</evidence>
<evidence type="ECO:0000256" key="6">
    <source>
        <dbReference type="ARBA" id="ARBA00023136"/>
    </source>
</evidence>
<dbReference type="PANTHER" id="PTHR16433">
    <property type="entry name" value="DOLICHOL-PHOSPHATE MANNOSYLTRANSFERASE SUBUNIT 3"/>
    <property type="match status" value="1"/>
</dbReference>
<feature type="transmembrane region" description="Helical" evidence="7">
    <location>
        <begin position="43"/>
        <end position="64"/>
    </location>
</feature>
<dbReference type="GO" id="GO:0005789">
    <property type="term" value="C:endoplasmic reticulum membrane"/>
    <property type="evidence" value="ECO:0007669"/>
    <property type="project" value="UniProtKB-SubCell"/>
</dbReference>
<keyword evidence="6 7" id="KW-0472">Membrane</keyword>
<evidence type="ECO:0000313" key="8">
    <source>
        <dbReference type="EMBL" id="CAI5736582.1"/>
    </source>
</evidence>
<evidence type="ECO:0000313" key="9">
    <source>
        <dbReference type="Proteomes" id="UP001162031"/>
    </source>
</evidence>
<dbReference type="EMBL" id="CANTFL010001315">
    <property type="protein sequence ID" value="CAI5736582.1"/>
    <property type="molecule type" value="Genomic_DNA"/>
</dbReference>
<comment type="function">
    <text evidence="7">Stabilizer subunit of the dolichol-phosphate mannose (DPM) synthase complex; tethers catalytic subunit to the ER.</text>
</comment>
<comment type="caution">
    <text evidence="7">Lacks conserved residue(s) required for the propagation of feature annotation.</text>
</comment>
<organism evidence="8 9">
    <name type="scientific">Hyaloperonospora brassicae</name>
    <name type="common">Brassica downy mildew</name>
    <name type="synonym">Peronospora brassicae</name>
    <dbReference type="NCBI Taxonomy" id="162125"/>
    <lineage>
        <taxon>Eukaryota</taxon>
        <taxon>Sar</taxon>
        <taxon>Stramenopiles</taxon>
        <taxon>Oomycota</taxon>
        <taxon>Peronosporomycetes</taxon>
        <taxon>Peronosporales</taxon>
        <taxon>Peronosporaceae</taxon>
        <taxon>Hyaloperonospora</taxon>
    </lineage>
</organism>
<keyword evidence="3 7" id="KW-0812">Transmembrane</keyword>
<dbReference type="Pfam" id="PF08285">
    <property type="entry name" value="DPM3"/>
    <property type="match status" value="1"/>
</dbReference>
<comment type="subunit">
    <text evidence="7">Component of the dolichol-phosphate mannose (DPM) synthase complex.</text>
</comment>
<keyword evidence="9" id="KW-1185">Reference proteome</keyword>
<protein>
    <recommendedName>
        <fullName evidence="7">Dolichol-phosphate mannosyltransferase subunit 3</fullName>
    </recommendedName>
</protein>
<sequence length="92" mass="10236">MLKYQKWLTAGVALLALWLLLLQYVSNHVQNPRVFSVVKALPVYAVVSFGAYSLAVIALSVMAVQDFPEASKELDQHVVEAKLDLAKKGFKF</sequence>
<proteinExistence type="inferred from homology"/>
<evidence type="ECO:0000256" key="1">
    <source>
        <dbReference type="ARBA" id="ARBA00004477"/>
    </source>
</evidence>
<comment type="pathway">
    <text evidence="7">Protein modification; protein glycosylation.</text>
</comment>